<proteinExistence type="predicted"/>
<dbReference type="Proteomes" id="UP000291422">
    <property type="component" value="Unassembled WGS sequence"/>
</dbReference>
<name>A0A4Q4MVU5_ALTAL</name>
<comment type="caution">
    <text evidence="1">The sequence shown here is derived from an EMBL/GenBank/DDBJ whole genome shotgun (WGS) entry which is preliminary data.</text>
</comment>
<evidence type="ECO:0008006" key="3">
    <source>
        <dbReference type="Google" id="ProtNLM"/>
    </source>
</evidence>
<gene>
    <name evidence="1" type="ORF">AA0117_g13094</name>
</gene>
<reference evidence="2" key="1">
    <citation type="journal article" date="2019" name="bioRxiv">
        <title>Genomics, evolutionary history and diagnostics of the Alternaria alternata species group including apple and Asian pear pathotypes.</title>
        <authorList>
            <person name="Armitage A.D."/>
            <person name="Cockerton H.M."/>
            <person name="Sreenivasaprasad S."/>
            <person name="Woodhall J.W."/>
            <person name="Lane C.R."/>
            <person name="Harrison R.J."/>
            <person name="Clarkson J.P."/>
        </authorList>
    </citation>
    <scope>NUCLEOTIDE SEQUENCE [LARGE SCALE GENOMIC DNA]</scope>
    <source>
        <strain evidence="2">FERA 1177</strain>
    </source>
</reference>
<protein>
    <recommendedName>
        <fullName evidence="3">Transcription factor domain-containing protein</fullName>
    </recommendedName>
</protein>
<evidence type="ECO:0000313" key="1">
    <source>
        <dbReference type="EMBL" id="RYN60138.1"/>
    </source>
</evidence>
<dbReference type="AlphaFoldDB" id="A0A4Q4MVU5"/>
<dbReference type="EMBL" id="PDXD01000129">
    <property type="protein sequence ID" value="RYN60138.1"/>
    <property type="molecule type" value="Genomic_DNA"/>
</dbReference>
<dbReference type="CDD" id="cd12148">
    <property type="entry name" value="fungal_TF_MHR"/>
    <property type="match status" value="1"/>
</dbReference>
<sequence>MLDWLDLDYDGNLRQYSTAQLYGLLGADAHNGSAKCTLSLLPERMVADKAEAKPLLNHRMYGLTALCKNADRGSRRQQAVWEKIEVLLSSKHQTCVSDLLRKVDSSGEHQSLDLTSLPIEKLVQRAFRELGGLNLFIKEKDVTCIQERFLDPEKLPVDVSDMSLLITSLAWGASLDPEVSSASKVALLDAVLEASTLLLRQNGSVRKFLALVAVLCLAEKTGSDNLPALILGSISTAASLSLHLETALRKFCVSNEQAVQTKRAMRILYCIDKSYALRWQTFSLVGDGSLPTTNPPDTALPSDVATTLSLEWLRIRSQYSKICSNILQLGVGAEGELSENRSNRAVALSTALEEWYGSVEISQMMLSLEHSDAVHMKLQTSYHYYEARFQLLTISLPDPRSSSPTGSQECKEVLRRSIREVITGSNTIASEYLLQDCNHLFIQTLALSMLALDILLESDQGCGKENRALLSIVAGFFARVDIILPQSSIFEEVSNLIEILTYR</sequence>
<evidence type="ECO:0000313" key="2">
    <source>
        <dbReference type="Proteomes" id="UP000291422"/>
    </source>
</evidence>
<accession>A0A4Q4MVU5</accession>
<organism evidence="1 2">
    <name type="scientific">Alternaria alternata</name>
    <name type="common">Alternaria rot fungus</name>
    <name type="synonym">Torula alternata</name>
    <dbReference type="NCBI Taxonomy" id="5599"/>
    <lineage>
        <taxon>Eukaryota</taxon>
        <taxon>Fungi</taxon>
        <taxon>Dikarya</taxon>
        <taxon>Ascomycota</taxon>
        <taxon>Pezizomycotina</taxon>
        <taxon>Dothideomycetes</taxon>
        <taxon>Pleosporomycetidae</taxon>
        <taxon>Pleosporales</taxon>
        <taxon>Pleosporineae</taxon>
        <taxon>Pleosporaceae</taxon>
        <taxon>Alternaria</taxon>
        <taxon>Alternaria sect. Alternaria</taxon>
        <taxon>Alternaria alternata complex</taxon>
    </lineage>
</organism>